<reference evidence="3 4" key="1">
    <citation type="submission" date="2017-02" db="EMBL/GenBank/DDBJ databases">
        <title>Draft genome of Acidibacillus ferrooxidans Huett2.</title>
        <authorList>
            <person name="Schopf S."/>
        </authorList>
    </citation>
    <scope>NUCLEOTIDE SEQUENCE [LARGE SCALE GENOMIC DNA]</scope>
    <source>
        <strain evidence="3 4">Huett2</strain>
    </source>
</reference>
<keyword evidence="1" id="KW-0472">Membrane</keyword>
<sequence>MSIMITLAKRPLHLVLFLLTLFGNVLLLFSVVFLFHHLTYHNALLMIEISVLCTMLAPWSIRMPSGASWRPGIPLLMLGIYTLPRELAMLIPLPGLIWITARAHSRFTKYLETFAHVALGLFISASAYSYLQNRLGGSSPALFISILTTLMLHLLINRFISAMIVAKREERSVLDQLRLTVKELHWGYLNSYLLVFMGALLSRQFPMIAVFLTSAIQVGIFGAINDYNKVKSLQKSAWTDGLTGIENRHAWKSLLQAHERTPFSGSLIVVDVDHFKLVNDQFGHITGDEVLRDVAAALVSSLPSPARHFRYGGDEFIAYSPKSLSEEVMDSIRDKLKQVSQDRGIQNLRLEVSMGMATAPVDTPSIEETLQLADARMYEEKFRRAHPLISPLSQREKL</sequence>
<dbReference type="CDD" id="cd01949">
    <property type="entry name" value="GGDEF"/>
    <property type="match status" value="1"/>
</dbReference>
<dbReference type="GO" id="GO:0052621">
    <property type="term" value="F:diguanylate cyclase activity"/>
    <property type="evidence" value="ECO:0007669"/>
    <property type="project" value="TreeGrafter"/>
</dbReference>
<dbReference type="Gene3D" id="3.30.70.270">
    <property type="match status" value="1"/>
</dbReference>
<dbReference type="GO" id="GO:0043709">
    <property type="term" value="P:cell adhesion involved in single-species biofilm formation"/>
    <property type="evidence" value="ECO:0007669"/>
    <property type="project" value="TreeGrafter"/>
</dbReference>
<feature type="transmembrane region" description="Helical" evidence="1">
    <location>
        <begin position="208"/>
        <end position="227"/>
    </location>
</feature>
<dbReference type="PANTHER" id="PTHR45138">
    <property type="entry name" value="REGULATORY COMPONENTS OF SENSORY TRANSDUCTION SYSTEM"/>
    <property type="match status" value="1"/>
</dbReference>
<feature type="transmembrane region" description="Helical" evidence="1">
    <location>
        <begin position="113"/>
        <end position="131"/>
    </location>
</feature>
<dbReference type="Pfam" id="PF00990">
    <property type="entry name" value="GGDEF"/>
    <property type="match status" value="1"/>
</dbReference>
<protein>
    <recommendedName>
        <fullName evidence="2">GGDEF domain-containing protein</fullName>
    </recommendedName>
</protein>
<feature type="transmembrane region" description="Helical" evidence="1">
    <location>
        <begin position="186"/>
        <end position="202"/>
    </location>
</feature>
<dbReference type="InterPro" id="IPR043128">
    <property type="entry name" value="Rev_trsase/Diguanyl_cyclase"/>
</dbReference>
<feature type="transmembrane region" description="Helical" evidence="1">
    <location>
        <begin position="42"/>
        <end position="61"/>
    </location>
</feature>
<evidence type="ECO:0000313" key="3">
    <source>
        <dbReference type="EMBL" id="OPG15154.1"/>
    </source>
</evidence>
<feature type="domain" description="GGDEF" evidence="2">
    <location>
        <begin position="263"/>
        <end position="394"/>
    </location>
</feature>
<gene>
    <name evidence="3" type="ORF">B2M26_13465</name>
</gene>
<keyword evidence="4" id="KW-1185">Reference proteome</keyword>
<feature type="transmembrane region" description="Helical" evidence="1">
    <location>
        <begin position="12"/>
        <end position="35"/>
    </location>
</feature>
<name>A0A1V4EQX7_9BACL</name>
<dbReference type="InterPro" id="IPR050469">
    <property type="entry name" value="Diguanylate_Cyclase"/>
</dbReference>
<accession>A0A1V4EQX7</accession>
<dbReference type="PANTHER" id="PTHR45138:SF6">
    <property type="entry name" value="DIGUANYLATE CYCLASE DGCN"/>
    <property type="match status" value="1"/>
</dbReference>
<feature type="transmembrane region" description="Helical" evidence="1">
    <location>
        <begin position="143"/>
        <end position="165"/>
    </location>
</feature>
<comment type="caution">
    <text evidence="3">The sequence shown here is derived from an EMBL/GenBank/DDBJ whole genome shotgun (WGS) entry which is preliminary data.</text>
</comment>
<dbReference type="SMART" id="SM00267">
    <property type="entry name" value="GGDEF"/>
    <property type="match status" value="1"/>
</dbReference>
<evidence type="ECO:0000313" key="4">
    <source>
        <dbReference type="Proteomes" id="UP000190229"/>
    </source>
</evidence>
<dbReference type="InterPro" id="IPR029787">
    <property type="entry name" value="Nucleotide_cyclase"/>
</dbReference>
<proteinExistence type="predicted"/>
<dbReference type="AlphaFoldDB" id="A0A1V4EQX7"/>
<dbReference type="NCBIfam" id="TIGR00254">
    <property type="entry name" value="GGDEF"/>
    <property type="match status" value="1"/>
</dbReference>
<evidence type="ECO:0000256" key="1">
    <source>
        <dbReference type="SAM" id="Phobius"/>
    </source>
</evidence>
<organism evidence="3 4">
    <name type="scientific">Ferroacidibacillus organovorans</name>
    <dbReference type="NCBI Taxonomy" id="1765683"/>
    <lineage>
        <taxon>Bacteria</taxon>
        <taxon>Bacillati</taxon>
        <taxon>Bacillota</taxon>
        <taxon>Bacilli</taxon>
        <taxon>Bacillales</taxon>
        <taxon>Alicyclobacillaceae</taxon>
        <taxon>Ferroacidibacillus</taxon>
    </lineage>
</organism>
<dbReference type="EMBL" id="MWPS01000043">
    <property type="protein sequence ID" value="OPG15154.1"/>
    <property type="molecule type" value="Genomic_DNA"/>
</dbReference>
<dbReference type="GO" id="GO:1902201">
    <property type="term" value="P:negative regulation of bacterial-type flagellum-dependent cell motility"/>
    <property type="evidence" value="ECO:0007669"/>
    <property type="project" value="TreeGrafter"/>
</dbReference>
<keyword evidence="1" id="KW-1133">Transmembrane helix</keyword>
<dbReference type="SUPFAM" id="SSF55073">
    <property type="entry name" value="Nucleotide cyclase"/>
    <property type="match status" value="1"/>
</dbReference>
<keyword evidence="1" id="KW-0812">Transmembrane</keyword>
<evidence type="ECO:0000259" key="2">
    <source>
        <dbReference type="PROSITE" id="PS50887"/>
    </source>
</evidence>
<dbReference type="Proteomes" id="UP000190229">
    <property type="component" value="Unassembled WGS sequence"/>
</dbReference>
<dbReference type="GO" id="GO:0005886">
    <property type="term" value="C:plasma membrane"/>
    <property type="evidence" value="ECO:0007669"/>
    <property type="project" value="TreeGrafter"/>
</dbReference>
<dbReference type="InterPro" id="IPR000160">
    <property type="entry name" value="GGDEF_dom"/>
</dbReference>
<dbReference type="PROSITE" id="PS50887">
    <property type="entry name" value="GGDEF"/>
    <property type="match status" value="1"/>
</dbReference>